<dbReference type="GO" id="GO:0005737">
    <property type="term" value="C:cytoplasm"/>
    <property type="evidence" value="ECO:0007669"/>
    <property type="project" value="UniProtKB-SubCell"/>
</dbReference>
<keyword evidence="2 3" id="KW-0694">RNA-binding</keyword>
<comment type="similarity">
    <text evidence="3">Belongs to the KhpA RNA-binding protein family.</text>
</comment>
<dbReference type="InterPro" id="IPR020627">
    <property type="entry name" value="KhpA"/>
</dbReference>
<sequence>MNAVEFLKFIITSLVKHVDEVAIEVKDDDLGTLLTLKVNKEDIWTVIGKDGKTINAIRTVLRVYGSKTNSRLNLKVVE</sequence>
<evidence type="ECO:0000313" key="4">
    <source>
        <dbReference type="EMBL" id="EKE26299.1"/>
    </source>
</evidence>
<keyword evidence="3" id="KW-0133">Cell shape</keyword>
<dbReference type="Gene3D" id="3.30.300.20">
    <property type="match status" value="1"/>
</dbReference>
<comment type="function">
    <text evidence="3">A probable RNA chaperone. Forms a complex with KhpB which binds to cellular RNA and controls its expression. Plays a role in peptidoglycan (PG) homeostasis and cell length regulation.</text>
</comment>
<protein>
    <recommendedName>
        <fullName evidence="3">RNA-binding protein KhpA</fullName>
    </recommendedName>
    <alternativeName>
        <fullName evidence="3">KH-domain protein A</fullName>
    </alternativeName>
</protein>
<dbReference type="EMBL" id="AMFJ01000858">
    <property type="protein sequence ID" value="EKE26299.1"/>
    <property type="molecule type" value="Genomic_DNA"/>
</dbReference>
<dbReference type="PANTHER" id="PTHR34654:SF1">
    <property type="entry name" value="RNA-BINDING PROTEIN KHPA"/>
    <property type="match status" value="1"/>
</dbReference>
<name>K2G873_9BACT</name>
<dbReference type="GO" id="GO:0008360">
    <property type="term" value="P:regulation of cell shape"/>
    <property type="evidence" value="ECO:0007669"/>
    <property type="project" value="UniProtKB-KW"/>
</dbReference>
<dbReference type="GO" id="GO:0009252">
    <property type="term" value="P:peptidoglycan biosynthetic process"/>
    <property type="evidence" value="ECO:0007669"/>
    <property type="project" value="UniProtKB-UniRule"/>
</dbReference>
<keyword evidence="3" id="KW-0961">Cell wall biogenesis/degradation</keyword>
<organism evidence="4">
    <name type="scientific">uncultured bacterium</name>
    <name type="common">gcode 4</name>
    <dbReference type="NCBI Taxonomy" id="1234023"/>
    <lineage>
        <taxon>Bacteria</taxon>
        <taxon>environmental samples</taxon>
    </lineage>
</organism>
<evidence type="ECO:0000256" key="2">
    <source>
        <dbReference type="ARBA" id="ARBA00022884"/>
    </source>
</evidence>
<dbReference type="CDD" id="cd22533">
    <property type="entry name" value="KH-II_YlqC-like"/>
    <property type="match status" value="1"/>
</dbReference>
<dbReference type="Pfam" id="PF13083">
    <property type="entry name" value="KH_KhpA-B"/>
    <property type="match status" value="1"/>
</dbReference>
<dbReference type="GO" id="GO:0003723">
    <property type="term" value="F:RNA binding"/>
    <property type="evidence" value="ECO:0007669"/>
    <property type="project" value="UniProtKB-UniRule"/>
</dbReference>
<accession>K2G873</accession>
<dbReference type="AlphaFoldDB" id="K2G873"/>
<dbReference type="InterPro" id="IPR009019">
    <property type="entry name" value="KH_sf_prok-type"/>
</dbReference>
<comment type="caution">
    <text evidence="4">The sequence shown here is derived from an EMBL/GenBank/DDBJ whole genome shotgun (WGS) entry which is preliminary data.</text>
</comment>
<dbReference type="GO" id="GO:0071555">
    <property type="term" value="P:cell wall organization"/>
    <property type="evidence" value="ECO:0007669"/>
    <property type="project" value="UniProtKB-KW"/>
</dbReference>
<keyword evidence="3" id="KW-0143">Chaperone</keyword>
<comment type="subunit">
    <text evidence="3">Forms a complex with KhpB.</text>
</comment>
<gene>
    <name evidence="3" type="primary">khpA</name>
    <name evidence="4" type="ORF">ACD_4C00342G0002</name>
</gene>
<dbReference type="HAMAP" id="MF_00088">
    <property type="entry name" value="KhpA"/>
    <property type="match status" value="1"/>
</dbReference>
<evidence type="ECO:0000256" key="3">
    <source>
        <dbReference type="HAMAP-Rule" id="MF_00088"/>
    </source>
</evidence>
<proteinExistence type="inferred from homology"/>
<reference evidence="4" key="1">
    <citation type="journal article" date="2012" name="Science">
        <title>Fermentation, hydrogen, and sulfur metabolism in multiple uncultivated bacterial phyla.</title>
        <authorList>
            <person name="Wrighton K.C."/>
            <person name="Thomas B.C."/>
            <person name="Sharon I."/>
            <person name="Miller C.S."/>
            <person name="Castelle C.J."/>
            <person name="VerBerkmoes N.C."/>
            <person name="Wilkins M.J."/>
            <person name="Hettich R.L."/>
            <person name="Lipton M.S."/>
            <person name="Williams K.H."/>
            <person name="Long P.E."/>
            <person name="Banfield J.F."/>
        </authorList>
    </citation>
    <scope>NUCLEOTIDE SEQUENCE [LARGE SCALE GENOMIC DNA]</scope>
</reference>
<comment type="subcellular location">
    <subcellularLocation>
        <location evidence="3">Cytoplasm</location>
    </subcellularLocation>
</comment>
<dbReference type="SUPFAM" id="SSF54814">
    <property type="entry name" value="Prokaryotic type KH domain (KH-domain type II)"/>
    <property type="match status" value="1"/>
</dbReference>
<evidence type="ECO:0000256" key="1">
    <source>
        <dbReference type="ARBA" id="ARBA00022490"/>
    </source>
</evidence>
<dbReference type="PANTHER" id="PTHR34654">
    <property type="entry name" value="UPF0109 PROTEIN SCO5592"/>
    <property type="match status" value="1"/>
</dbReference>
<dbReference type="InterPro" id="IPR015946">
    <property type="entry name" value="KH_dom-like_a/b"/>
</dbReference>
<keyword evidence="1 3" id="KW-0963">Cytoplasm</keyword>